<proteinExistence type="inferred from homology"/>
<name>A0A5A7Q5H3_STRAF</name>
<gene>
    <name evidence="8" type="ORF">STAS_16784</name>
</gene>
<keyword evidence="5 7" id="KW-0472">Membrane</keyword>
<comment type="similarity">
    <text evidence="2">Belongs to the multi antimicrobial extrusion (MATE) (TC 2.A.66.1) family.</text>
</comment>
<accession>A0A5A7Q5H3</accession>
<dbReference type="AlphaFoldDB" id="A0A5A7Q5H3"/>
<comment type="caution">
    <text evidence="8">The sequence shown here is derived from an EMBL/GenBank/DDBJ whole genome shotgun (WGS) entry which is preliminary data.</text>
</comment>
<dbReference type="GO" id="GO:0009507">
    <property type="term" value="C:chloroplast"/>
    <property type="evidence" value="ECO:0007669"/>
    <property type="project" value="TreeGrafter"/>
</dbReference>
<evidence type="ECO:0000256" key="4">
    <source>
        <dbReference type="ARBA" id="ARBA00022989"/>
    </source>
</evidence>
<evidence type="ECO:0000256" key="6">
    <source>
        <dbReference type="SAM" id="MobiDB-lite"/>
    </source>
</evidence>
<organism evidence="8 9">
    <name type="scientific">Striga asiatica</name>
    <name type="common">Asiatic witchweed</name>
    <name type="synonym">Buchnera asiatica</name>
    <dbReference type="NCBI Taxonomy" id="4170"/>
    <lineage>
        <taxon>Eukaryota</taxon>
        <taxon>Viridiplantae</taxon>
        <taxon>Streptophyta</taxon>
        <taxon>Embryophyta</taxon>
        <taxon>Tracheophyta</taxon>
        <taxon>Spermatophyta</taxon>
        <taxon>Magnoliopsida</taxon>
        <taxon>eudicotyledons</taxon>
        <taxon>Gunneridae</taxon>
        <taxon>Pentapetalae</taxon>
        <taxon>asterids</taxon>
        <taxon>lamiids</taxon>
        <taxon>Lamiales</taxon>
        <taxon>Orobanchaceae</taxon>
        <taxon>Buchnereae</taxon>
        <taxon>Striga</taxon>
    </lineage>
</organism>
<evidence type="ECO:0000313" key="9">
    <source>
        <dbReference type="Proteomes" id="UP000325081"/>
    </source>
</evidence>
<evidence type="ECO:0000256" key="5">
    <source>
        <dbReference type="ARBA" id="ARBA00023136"/>
    </source>
</evidence>
<evidence type="ECO:0000256" key="2">
    <source>
        <dbReference type="ARBA" id="ARBA00010199"/>
    </source>
</evidence>
<keyword evidence="3 7" id="KW-0812">Transmembrane</keyword>
<keyword evidence="9" id="KW-1185">Reference proteome</keyword>
<dbReference type="OrthoDB" id="2126698at2759"/>
<dbReference type="Proteomes" id="UP000325081">
    <property type="component" value="Unassembled WGS sequence"/>
</dbReference>
<evidence type="ECO:0000256" key="1">
    <source>
        <dbReference type="ARBA" id="ARBA00004141"/>
    </source>
</evidence>
<sequence length="202" mass="22980">FWNMHLTRIVEAFTSSPEKLDELCSVELASAGVSVSLFNVISKLFNIPLLSVAASFCLKHIKQCRQVLSNSYPQFPQLLTLAVGIGIFEAMALSLGTLLGLMEISSFWISRYSNISKRKKNCTKKEQLEKKAQKRQEQLRIMRIDVSKLPETLQKRIEDCQMRMINEWETEGLFGENGENKPLTESLAGESRTTRETDSDKE</sequence>
<dbReference type="PANTHER" id="PTHR42893">
    <property type="entry name" value="PROTEIN DETOXIFICATION 44, CHLOROPLASTIC-RELATED"/>
    <property type="match status" value="1"/>
</dbReference>
<feature type="region of interest" description="Disordered" evidence="6">
    <location>
        <begin position="171"/>
        <end position="202"/>
    </location>
</feature>
<comment type="subcellular location">
    <subcellularLocation>
        <location evidence="1">Membrane</location>
        <topology evidence="1">Multi-pass membrane protein</topology>
    </subcellularLocation>
</comment>
<evidence type="ECO:0000313" key="8">
    <source>
        <dbReference type="EMBL" id="GER40132.1"/>
    </source>
</evidence>
<reference evidence="9" key="1">
    <citation type="journal article" date="2019" name="Curr. Biol.">
        <title>Genome Sequence of Striga asiatica Provides Insight into the Evolution of Plant Parasitism.</title>
        <authorList>
            <person name="Yoshida S."/>
            <person name="Kim S."/>
            <person name="Wafula E.K."/>
            <person name="Tanskanen J."/>
            <person name="Kim Y.M."/>
            <person name="Honaas L."/>
            <person name="Yang Z."/>
            <person name="Spallek T."/>
            <person name="Conn C.E."/>
            <person name="Ichihashi Y."/>
            <person name="Cheong K."/>
            <person name="Cui S."/>
            <person name="Der J.P."/>
            <person name="Gundlach H."/>
            <person name="Jiao Y."/>
            <person name="Hori C."/>
            <person name="Ishida J.K."/>
            <person name="Kasahara H."/>
            <person name="Kiba T."/>
            <person name="Kim M.S."/>
            <person name="Koo N."/>
            <person name="Laohavisit A."/>
            <person name="Lee Y.H."/>
            <person name="Lumba S."/>
            <person name="McCourt P."/>
            <person name="Mortimer J.C."/>
            <person name="Mutuku J.M."/>
            <person name="Nomura T."/>
            <person name="Sasaki-Sekimoto Y."/>
            <person name="Seto Y."/>
            <person name="Wang Y."/>
            <person name="Wakatake T."/>
            <person name="Sakakibara H."/>
            <person name="Demura T."/>
            <person name="Yamaguchi S."/>
            <person name="Yoneyama K."/>
            <person name="Manabe R.I."/>
            <person name="Nelson D.C."/>
            <person name="Schulman A.H."/>
            <person name="Timko M.P."/>
            <person name="dePamphilis C.W."/>
            <person name="Choi D."/>
            <person name="Shirasu K."/>
        </authorList>
    </citation>
    <scope>NUCLEOTIDE SEQUENCE [LARGE SCALE GENOMIC DNA]</scope>
    <source>
        <strain evidence="9">cv. UVA1</strain>
    </source>
</reference>
<dbReference type="GO" id="GO:0016020">
    <property type="term" value="C:membrane"/>
    <property type="evidence" value="ECO:0007669"/>
    <property type="project" value="UniProtKB-SubCell"/>
</dbReference>
<keyword evidence="4 7" id="KW-1133">Transmembrane helix</keyword>
<feature type="transmembrane region" description="Helical" evidence="7">
    <location>
        <begin position="78"/>
        <end position="101"/>
    </location>
</feature>
<dbReference type="EMBL" id="BKCP01005838">
    <property type="protein sequence ID" value="GER40132.1"/>
    <property type="molecule type" value="Genomic_DNA"/>
</dbReference>
<evidence type="ECO:0000256" key="7">
    <source>
        <dbReference type="SAM" id="Phobius"/>
    </source>
</evidence>
<feature type="non-terminal residue" evidence="8">
    <location>
        <position position="1"/>
    </location>
</feature>
<dbReference type="PANTHER" id="PTHR42893:SF45">
    <property type="entry name" value="PROTEIN DETOXIFICATION 45, CHLOROPLASTIC"/>
    <property type="match status" value="1"/>
</dbReference>
<dbReference type="InterPro" id="IPR044644">
    <property type="entry name" value="DinF-like"/>
</dbReference>
<evidence type="ECO:0000256" key="3">
    <source>
        <dbReference type="ARBA" id="ARBA00022692"/>
    </source>
</evidence>
<protein>
    <submittedName>
        <fullName evidence="8">MATE efflux family protein</fullName>
    </submittedName>
</protein>
<feature type="compositionally biased region" description="Basic and acidic residues" evidence="6">
    <location>
        <begin position="192"/>
        <end position="202"/>
    </location>
</feature>